<keyword evidence="5" id="KW-1133">Transmembrane helix</keyword>
<comment type="subcellular location">
    <subcellularLocation>
        <location evidence="1">Membrane</location>
        <topology evidence="1">Single-pass membrane protein</topology>
    </subcellularLocation>
</comment>
<evidence type="ECO:0000256" key="5">
    <source>
        <dbReference type="ARBA" id="ARBA00022989"/>
    </source>
</evidence>
<sequence length="317" mass="36218">MVWLKPKISAKQLTIDPPKPQEGRHGIAIAVCVKDEARYIEEWVRFHQAVGIRHFYIYDNGSTDETNAILRDLLDADRLTIIPWAGRMTDATTRAPLSGQVIVFAHAILNFGGAYRWMAFIDVDEFLLPKKGLTVEEALQAVGDFPNVSLPWHMFATSGHETPPDGPLALNYTKRGADPMTPKEHVSNFKCIVDPCEVIEVSVHQFKTRAFGDLTVNDAGKRFTRRLRRSPDFYSNRFLQLNHYYTKSREELMAKLARGWTYDASPTKYRDKVLSIVKSVEEDLVEDRAMVEFIERNHIDLGQLVRKAQRAASSNRR</sequence>
<dbReference type="PANTHER" id="PTHR21461:SF69">
    <property type="entry name" value="GLYCOSYLTRANSFERASE FAMILY 92 PROTEIN"/>
    <property type="match status" value="1"/>
</dbReference>
<keyword evidence="3" id="KW-0808">Transferase</keyword>
<gene>
    <name evidence="7" type="ORF">PY650_05615</name>
</gene>
<proteinExistence type="predicted"/>
<evidence type="ECO:0000256" key="6">
    <source>
        <dbReference type="ARBA" id="ARBA00023136"/>
    </source>
</evidence>
<dbReference type="Pfam" id="PF01697">
    <property type="entry name" value="Glyco_transf_92"/>
    <property type="match status" value="1"/>
</dbReference>
<keyword evidence="2" id="KW-0328">Glycosyltransferase</keyword>
<keyword evidence="4" id="KW-0812">Transmembrane</keyword>
<organism evidence="7 8">
    <name type="scientific">Rhizobium calliandrae</name>
    <dbReference type="NCBI Taxonomy" id="1312182"/>
    <lineage>
        <taxon>Bacteria</taxon>
        <taxon>Pseudomonadati</taxon>
        <taxon>Pseudomonadota</taxon>
        <taxon>Alphaproteobacteria</taxon>
        <taxon>Hyphomicrobiales</taxon>
        <taxon>Rhizobiaceae</taxon>
        <taxon>Rhizobium/Agrobacterium group</taxon>
        <taxon>Rhizobium</taxon>
    </lineage>
</organism>
<dbReference type="InterPro" id="IPR008166">
    <property type="entry name" value="Glyco_transf_92"/>
</dbReference>
<dbReference type="InterPro" id="IPR029044">
    <property type="entry name" value="Nucleotide-diphossugar_trans"/>
</dbReference>
<evidence type="ECO:0000313" key="7">
    <source>
        <dbReference type="EMBL" id="MDL2405139.1"/>
    </source>
</evidence>
<keyword evidence="6" id="KW-0472">Membrane</keyword>
<dbReference type="CDD" id="cd00761">
    <property type="entry name" value="Glyco_tranf_GTA_type"/>
    <property type="match status" value="1"/>
</dbReference>
<name>A0ABT7KDB5_9HYPH</name>
<evidence type="ECO:0000313" key="8">
    <source>
        <dbReference type="Proteomes" id="UP001172630"/>
    </source>
</evidence>
<keyword evidence="8" id="KW-1185">Reference proteome</keyword>
<accession>A0ABT7KDB5</accession>
<reference evidence="7" key="1">
    <citation type="submission" date="2023-06" db="EMBL/GenBank/DDBJ databases">
        <title>Phylogenetic Diversity of Rhizobium strains.</title>
        <authorList>
            <person name="Moura F.T."/>
            <person name="Helene L.C.F."/>
            <person name="Hungria M."/>
        </authorList>
    </citation>
    <scope>NUCLEOTIDE SEQUENCE</scope>
    <source>
        <strain evidence="7">CCGE524</strain>
    </source>
</reference>
<evidence type="ECO:0000256" key="2">
    <source>
        <dbReference type="ARBA" id="ARBA00022676"/>
    </source>
</evidence>
<evidence type="ECO:0000256" key="3">
    <source>
        <dbReference type="ARBA" id="ARBA00022679"/>
    </source>
</evidence>
<dbReference type="PANTHER" id="PTHR21461">
    <property type="entry name" value="GLYCOSYLTRANSFERASE FAMILY 92 PROTEIN"/>
    <property type="match status" value="1"/>
</dbReference>
<comment type="caution">
    <text evidence="7">The sequence shown here is derived from an EMBL/GenBank/DDBJ whole genome shotgun (WGS) entry which is preliminary data.</text>
</comment>
<evidence type="ECO:0000256" key="1">
    <source>
        <dbReference type="ARBA" id="ARBA00004167"/>
    </source>
</evidence>
<evidence type="ECO:0000256" key="4">
    <source>
        <dbReference type="ARBA" id="ARBA00022692"/>
    </source>
</evidence>
<dbReference type="EMBL" id="JARFYN010000005">
    <property type="protein sequence ID" value="MDL2405139.1"/>
    <property type="molecule type" value="Genomic_DNA"/>
</dbReference>
<dbReference type="Proteomes" id="UP001172630">
    <property type="component" value="Unassembled WGS sequence"/>
</dbReference>
<dbReference type="RefSeq" id="WP_285878051.1">
    <property type="nucleotide sequence ID" value="NZ_JARFYN010000005.1"/>
</dbReference>
<dbReference type="SUPFAM" id="SSF53448">
    <property type="entry name" value="Nucleotide-diphospho-sugar transferases"/>
    <property type="match status" value="1"/>
</dbReference>
<protein>
    <submittedName>
        <fullName evidence="7">Glycosyltransferase family 92 protein</fullName>
    </submittedName>
</protein>